<dbReference type="RefSeq" id="WP_014426192.1">
    <property type="nucleotide sequence ID" value="NC_017073.1"/>
</dbReference>
<dbReference type="Proteomes" id="UP000007887">
    <property type="component" value="Plasmid pSRC3"/>
</dbReference>
<dbReference type="HOGENOM" id="CLU_1502462_0_0_9"/>
<name>I0GWN7_SELRL</name>
<dbReference type="Pfam" id="PF06114">
    <property type="entry name" value="Peptidase_M78"/>
    <property type="match status" value="1"/>
</dbReference>
<dbReference type="OrthoDB" id="1707128at2"/>
<keyword evidence="2" id="KW-0614">Plasmid</keyword>
<dbReference type="AlphaFoldDB" id="I0GWN7"/>
<gene>
    <name evidence="2" type="ordered locus">SELR_pSRC301010</name>
</gene>
<dbReference type="PATRIC" id="fig|927704.6.peg.3413"/>
<organism evidence="2 3">
    <name type="scientific">Selenomonas ruminantium subsp. lactilytica (strain NBRC 103574 / TAM6421)</name>
    <dbReference type="NCBI Taxonomy" id="927704"/>
    <lineage>
        <taxon>Bacteria</taxon>
        <taxon>Bacillati</taxon>
        <taxon>Bacillota</taxon>
        <taxon>Negativicutes</taxon>
        <taxon>Selenomonadales</taxon>
        <taxon>Selenomonadaceae</taxon>
        <taxon>Selenomonas</taxon>
    </lineage>
</organism>
<sequence length="179" mass="21113">MVKTKELWKIAKEANVFIGYEDFSNIHPGIYIRGEINVIGLDNHLTPTEERCVLAEELGHHFTLPPGMDLRESHRYGILQKRIFYETIAREYAVNLLIPYDQWEKLMKKEDTTIEEIMTTFDVTREFAYYCLDMYFFGTIFINPYKHMEGIPGDRIEEEKEILARWISDIKVQIAKKAA</sequence>
<geneLocation type="plasmid" evidence="2 3">
    <name>pSRC3</name>
</geneLocation>
<dbReference type="InterPro" id="IPR010359">
    <property type="entry name" value="IrrE_HExxH"/>
</dbReference>
<reference evidence="2 3" key="1">
    <citation type="submission" date="2011-10" db="EMBL/GenBank/DDBJ databases">
        <title>Whole genome sequence of Selenomonas ruminantium subsp. lactilytica TAM6421.</title>
        <authorList>
            <person name="Oguchi A."/>
            <person name="Ankai A."/>
            <person name="Kaneko J."/>
            <person name="Yamada-Narita S."/>
            <person name="Fukui S."/>
            <person name="Takahashi M."/>
            <person name="Onodera T."/>
            <person name="Kojima S."/>
            <person name="Fushimi T."/>
            <person name="Abe N."/>
            <person name="Kamio Y."/>
            <person name="Yamazaki S."/>
            <person name="Fujita N."/>
        </authorList>
    </citation>
    <scope>NUCLEOTIDE SEQUENCE [LARGE SCALE GENOMIC DNA]</scope>
    <source>
        <strain evidence="3">NBRC 103574 / TAM6421</strain>
        <plasmid evidence="2 3">pSRC3</plasmid>
    </source>
</reference>
<accession>I0GWN7</accession>
<feature type="domain" description="IrrE N-terminal-like" evidence="1">
    <location>
        <begin position="13"/>
        <end position="130"/>
    </location>
</feature>
<proteinExistence type="predicted"/>
<evidence type="ECO:0000259" key="1">
    <source>
        <dbReference type="Pfam" id="PF06114"/>
    </source>
</evidence>
<protein>
    <recommendedName>
        <fullName evidence="1">IrrE N-terminal-like domain-containing protein</fullName>
    </recommendedName>
</protein>
<dbReference type="EMBL" id="AP012300">
    <property type="protein sequence ID" value="BAL85174.1"/>
    <property type="molecule type" value="Genomic_DNA"/>
</dbReference>
<dbReference type="KEGG" id="sri:SELR_pSRC301010"/>
<evidence type="ECO:0000313" key="2">
    <source>
        <dbReference type="EMBL" id="BAL85174.1"/>
    </source>
</evidence>
<evidence type="ECO:0000313" key="3">
    <source>
        <dbReference type="Proteomes" id="UP000007887"/>
    </source>
</evidence>